<accession>A0A4P6UQJ6</accession>
<keyword evidence="2" id="KW-0732">Signal</keyword>
<dbReference type="CDD" id="cd07012">
    <property type="entry name" value="PBP2_Bug_TTT"/>
    <property type="match status" value="1"/>
</dbReference>
<proteinExistence type="inferred from homology"/>
<reference evidence="3 4" key="1">
    <citation type="submission" date="2018-07" db="EMBL/GenBank/DDBJ databases">
        <title>Exploring interactions and the metabolic potential of the ultra-small soil bacteria Hylemonella gracilis.</title>
        <authorList>
            <person name="Tyc O."/>
            <person name="Kulkarni P."/>
            <person name="Gawehns F."/>
            <person name="Hundscheid M."/>
            <person name="Zweers H."/>
            <person name="Garbeva P."/>
        </authorList>
    </citation>
    <scope>NUCLEOTIDE SEQUENCE [LARGE SCALE GENOMIC DNA]</scope>
    <source>
        <strain evidence="3 4">NS1</strain>
    </source>
</reference>
<dbReference type="OrthoDB" id="8856210at2"/>
<dbReference type="PIRSF" id="PIRSF017082">
    <property type="entry name" value="YflP"/>
    <property type="match status" value="1"/>
</dbReference>
<evidence type="ECO:0000313" key="4">
    <source>
        <dbReference type="Proteomes" id="UP000292939"/>
    </source>
</evidence>
<evidence type="ECO:0000256" key="2">
    <source>
        <dbReference type="SAM" id="SignalP"/>
    </source>
</evidence>
<protein>
    <submittedName>
        <fullName evidence="3">Tripartite tricarboxylate transporter substrate binding protein</fullName>
    </submittedName>
</protein>
<feature type="chain" id="PRO_5020901170" evidence="2">
    <location>
        <begin position="19"/>
        <end position="320"/>
    </location>
</feature>
<dbReference type="InterPro" id="IPR005064">
    <property type="entry name" value="BUG"/>
</dbReference>
<dbReference type="Proteomes" id="UP000292939">
    <property type="component" value="Chromosome"/>
</dbReference>
<dbReference type="Pfam" id="PF03401">
    <property type="entry name" value="TctC"/>
    <property type="match status" value="1"/>
</dbReference>
<dbReference type="InterPro" id="IPR042100">
    <property type="entry name" value="Bug_dom1"/>
</dbReference>
<gene>
    <name evidence="3" type="ORF">DW355_14000</name>
</gene>
<name>A0A4P6UQJ6_9BURK</name>
<dbReference type="EMBL" id="CP031395">
    <property type="protein sequence ID" value="QBK06610.1"/>
    <property type="molecule type" value="Genomic_DNA"/>
</dbReference>
<dbReference type="PANTHER" id="PTHR42928:SF5">
    <property type="entry name" value="BLR1237 PROTEIN"/>
    <property type="match status" value="1"/>
</dbReference>
<comment type="similarity">
    <text evidence="1">Belongs to the UPF0065 (bug) family.</text>
</comment>
<dbReference type="Gene3D" id="3.40.190.150">
    <property type="entry name" value="Bordetella uptake gene, domain 1"/>
    <property type="match status" value="1"/>
</dbReference>
<sequence>MALLATALLLSGAQPAWAQDFPQKNRPIRIVVGFTAGGGTDAQARAVAQKLGELLETSVIVDNRPGASTMLSASEVARAAPDGYTLMYAPSSTMAQNPHTFTKVPYDPFKDFTPITVAGRGPLVLSMSTSVPAGNVRELVDYIKAHPGQTSYASFGTGTSSHVYGEAFVQKAQIDAVHIPYKGGSDAAKDLIGGRVQYMFDSAPSAIIASQTGRVKILAIAATRRISALPDVPTLAEQGYSGLDLPSWLGFYGPANMPPSVVQTLNRALVQVLASPQIVKFYRDGGYEAGGDSPEEFNTLTRQTYEQWGAMITRLGLPKQ</sequence>
<dbReference type="SUPFAM" id="SSF53850">
    <property type="entry name" value="Periplasmic binding protein-like II"/>
    <property type="match status" value="1"/>
</dbReference>
<evidence type="ECO:0000256" key="1">
    <source>
        <dbReference type="ARBA" id="ARBA00006987"/>
    </source>
</evidence>
<evidence type="ECO:0000313" key="3">
    <source>
        <dbReference type="EMBL" id="QBK06610.1"/>
    </source>
</evidence>
<organism evidence="3 4">
    <name type="scientific">Hylemonella gracilis</name>
    <dbReference type="NCBI Taxonomy" id="80880"/>
    <lineage>
        <taxon>Bacteria</taxon>
        <taxon>Pseudomonadati</taxon>
        <taxon>Pseudomonadota</taxon>
        <taxon>Betaproteobacteria</taxon>
        <taxon>Burkholderiales</taxon>
        <taxon>Comamonadaceae</taxon>
        <taxon>Hylemonella</taxon>
    </lineage>
</organism>
<dbReference type="AlphaFoldDB" id="A0A4P6UQJ6"/>
<dbReference type="KEGG" id="hgr:DW355_14000"/>
<feature type="signal peptide" evidence="2">
    <location>
        <begin position="1"/>
        <end position="18"/>
    </location>
</feature>
<dbReference type="RefSeq" id="WP_131282745.1">
    <property type="nucleotide sequence ID" value="NZ_CP031395.1"/>
</dbReference>
<dbReference type="PANTHER" id="PTHR42928">
    <property type="entry name" value="TRICARBOXYLATE-BINDING PROTEIN"/>
    <property type="match status" value="1"/>
</dbReference>
<dbReference type="Gene3D" id="3.40.190.10">
    <property type="entry name" value="Periplasmic binding protein-like II"/>
    <property type="match status" value="1"/>
</dbReference>